<accession>A0ABY7JTD6</accession>
<dbReference type="Proteomes" id="UP001164693">
    <property type="component" value="Chromosome"/>
</dbReference>
<feature type="DNA-binding region" description="H-T-H motif" evidence="4">
    <location>
        <begin position="38"/>
        <end position="57"/>
    </location>
</feature>
<evidence type="ECO:0000259" key="5">
    <source>
        <dbReference type="PROSITE" id="PS50977"/>
    </source>
</evidence>
<evidence type="ECO:0000256" key="4">
    <source>
        <dbReference type="PROSITE-ProRule" id="PRU00335"/>
    </source>
</evidence>
<evidence type="ECO:0000313" key="6">
    <source>
        <dbReference type="EMBL" id="WAX55824.1"/>
    </source>
</evidence>
<dbReference type="InterPro" id="IPR009057">
    <property type="entry name" value="Homeodomain-like_sf"/>
</dbReference>
<dbReference type="PANTHER" id="PTHR30055:SF234">
    <property type="entry name" value="HTH-TYPE TRANSCRIPTIONAL REGULATOR BETI"/>
    <property type="match status" value="1"/>
</dbReference>
<evidence type="ECO:0000256" key="3">
    <source>
        <dbReference type="ARBA" id="ARBA00023163"/>
    </source>
</evidence>
<dbReference type="PROSITE" id="PS50977">
    <property type="entry name" value="HTH_TETR_2"/>
    <property type="match status" value="1"/>
</dbReference>
<name>A0ABY7JTD6_9ACTN</name>
<proteinExistence type="predicted"/>
<dbReference type="Pfam" id="PF00440">
    <property type="entry name" value="TetR_N"/>
    <property type="match status" value="1"/>
</dbReference>
<dbReference type="Gene3D" id="1.10.357.10">
    <property type="entry name" value="Tetracycline Repressor, domain 2"/>
    <property type="match status" value="1"/>
</dbReference>
<evidence type="ECO:0000256" key="2">
    <source>
        <dbReference type="ARBA" id="ARBA00023125"/>
    </source>
</evidence>
<evidence type="ECO:0000313" key="7">
    <source>
        <dbReference type="Proteomes" id="UP001164693"/>
    </source>
</evidence>
<dbReference type="RefSeq" id="WP_269442347.1">
    <property type="nucleotide sequence ID" value="NZ_CP097463.1"/>
</dbReference>
<keyword evidence="1" id="KW-0805">Transcription regulation</keyword>
<dbReference type="InterPro" id="IPR050109">
    <property type="entry name" value="HTH-type_TetR-like_transc_reg"/>
</dbReference>
<evidence type="ECO:0000256" key="1">
    <source>
        <dbReference type="ARBA" id="ARBA00023015"/>
    </source>
</evidence>
<dbReference type="EMBL" id="CP097463">
    <property type="protein sequence ID" value="WAX55824.1"/>
    <property type="molecule type" value="Genomic_DNA"/>
</dbReference>
<dbReference type="InterPro" id="IPR001647">
    <property type="entry name" value="HTH_TetR"/>
</dbReference>
<dbReference type="PANTHER" id="PTHR30055">
    <property type="entry name" value="HTH-TYPE TRANSCRIPTIONAL REGULATOR RUTR"/>
    <property type="match status" value="1"/>
</dbReference>
<keyword evidence="3" id="KW-0804">Transcription</keyword>
<keyword evidence="7" id="KW-1185">Reference proteome</keyword>
<reference evidence="6" key="1">
    <citation type="submission" date="2022-05" db="EMBL/GenBank/DDBJ databases">
        <title>Jatrophihabitans sp. SB3-54 whole genome sequence.</title>
        <authorList>
            <person name="Suh M.K."/>
            <person name="Eom M.K."/>
            <person name="Kim J.S."/>
            <person name="Kim H.S."/>
            <person name="Do H.E."/>
            <person name="Shin Y.K."/>
            <person name="Lee J.-S."/>
        </authorList>
    </citation>
    <scope>NUCLEOTIDE SEQUENCE</scope>
    <source>
        <strain evidence="6">SB3-54</strain>
    </source>
</reference>
<dbReference type="SUPFAM" id="SSF46689">
    <property type="entry name" value="Homeodomain-like"/>
    <property type="match status" value="1"/>
</dbReference>
<protein>
    <submittedName>
        <fullName evidence="6">TetR/AcrR family transcriptional regulator</fullName>
    </submittedName>
</protein>
<gene>
    <name evidence="6" type="ORF">M6B22_14915</name>
</gene>
<keyword evidence="2 4" id="KW-0238">DNA-binding</keyword>
<feature type="domain" description="HTH tetR-type" evidence="5">
    <location>
        <begin position="15"/>
        <end position="75"/>
    </location>
</feature>
<sequence length="198" mass="20800">MEEAGRTPLRARQAQHVRTTVLDAVIAELEGTAVDDLSMADVAAAAGISLRTLYRYFPDRSALLSAAGEHLYGSLGVPFDIAGPQDISASLLEAARRLSTRPDLARALVRTTAGRATRSAVRGQRVEAIGTALKPATEGLDADTARWATAVITHLCSAASWVIIADESGLDEADAQQAVAWAVDSLIESLAAAARPVR</sequence>
<organism evidence="6 7">
    <name type="scientific">Jatrophihabitans cynanchi</name>
    <dbReference type="NCBI Taxonomy" id="2944128"/>
    <lineage>
        <taxon>Bacteria</taxon>
        <taxon>Bacillati</taxon>
        <taxon>Actinomycetota</taxon>
        <taxon>Actinomycetes</taxon>
        <taxon>Jatrophihabitantales</taxon>
        <taxon>Jatrophihabitantaceae</taxon>
        <taxon>Jatrophihabitans</taxon>
    </lineage>
</organism>